<evidence type="ECO:0000313" key="3">
    <source>
        <dbReference type="Proteomes" id="UP000078550"/>
    </source>
</evidence>
<keyword evidence="1" id="KW-0812">Transmembrane</keyword>
<keyword evidence="1" id="KW-1133">Transmembrane helix</keyword>
<keyword evidence="1" id="KW-0472">Membrane</keyword>
<dbReference type="Proteomes" id="UP000078550">
    <property type="component" value="Unassembled WGS sequence"/>
</dbReference>
<dbReference type="EMBL" id="FLRE01002777">
    <property type="protein sequence ID" value="SBT59016.1"/>
    <property type="molecule type" value="Genomic_DNA"/>
</dbReference>
<proteinExistence type="predicted"/>
<gene>
    <name evidence="2" type="ORF">POVWA2_090540</name>
</gene>
<dbReference type="InterPro" id="IPR008780">
    <property type="entry name" value="Plasmodium_Vir"/>
</dbReference>
<name>A0A1A9AQP9_PLAOA</name>
<protein>
    <submittedName>
        <fullName evidence="2">PIR Superfamily Protein</fullName>
    </submittedName>
</protein>
<dbReference type="Pfam" id="PF05795">
    <property type="entry name" value="Plasmodium_Vir"/>
    <property type="match status" value="1"/>
</dbReference>
<dbReference type="AlphaFoldDB" id="A0A1A9AQP9"/>
<feature type="transmembrane region" description="Helical" evidence="1">
    <location>
        <begin position="275"/>
        <end position="297"/>
    </location>
</feature>
<evidence type="ECO:0000313" key="2">
    <source>
        <dbReference type="EMBL" id="SBT59016.1"/>
    </source>
</evidence>
<sequence length="348" mass="40793">MEESSQEERYDSIEDFSFNKDVYDKIKRNIGEEDYASFPDNFIVENTEYTEDITRDCLRLRKYIMKFNSKKECQKKNCCGYINYILNDVIRKYNKFQTSIFDIYIRYMNHPSNNNINNLCASKITFIDEEKQQKMDKLYTAYKTCQLLISNERFTPSCSNAISCAKAFNNLKDTHINIDDTKFCKTLNDFKNLLDENFLISKGNCDSQIPNLISYPDSCNKILEKTQTALLPLDFQAGELERTRKSWETSSPQIEEAVRGTEEHSVSPRSLDSTLPVTLFSSGIGLVLILLSFYKFTHFGHLLKLRMQNFIGISKNNDGEEYEMQQHNSEYEERNEEYDEYNISYNSL</sequence>
<evidence type="ECO:0000256" key="1">
    <source>
        <dbReference type="SAM" id="Phobius"/>
    </source>
</evidence>
<accession>A0A1A9AQP9</accession>
<organism evidence="2 3">
    <name type="scientific">Plasmodium ovale wallikeri</name>
    <dbReference type="NCBI Taxonomy" id="864142"/>
    <lineage>
        <taxon>Eukaryota</taxon>
        <taxon>Sar</taxon>
        <taxon>Alveolata</taxon>
        <taxon>Apicomplexa</taxon>
        <taxon>Aconoidasida</taxon>
        <taxon>Haemosporida</taxon>
        <taxon>Plasmodiidae</taxon>
        <taxon>Plasmodium</taxon>
        <taxon>Plasmodium (Plasmodium)</taxon>
    </lineage>
</organism>
<reference evidence="3" key="1">
    <citation type="submission" date="2016-05" db="EMBL/GenBank/DDBJ databases">
        <authorList>
            <person name="Naeem Raeece"/>
        </authorList>
    </citation>
    <scope>NUCLEOTIDE SEQUENCE [LARGE SCALE GENOMIC DNA]</scope>
</reference>